<name>A0ABY6IKA7_STRPE</name>
<dbReference type="Pfam" id="PF01648">
    <property type="entry name" value="ACPS"/>
    <property type="match status" value="1"/>
</dbReference>
<proteinExistence type="predicted"/>
<evidence type="ECO:0000256" key="1">
    <source>
        <dbReference type="ARBA" id="ARBA00022679"/>
    </source>
</evidence>
<dbReference type="SUPFAM" id="SSF56214">
    <property type="entry name" value="4'-phosphopantetheinyl transferase"/>
    <property type="match status" value="1"/>
</dbReference>
<dbReference type="EMBL" id="CP107567">
    <property type="protein sequence ID" value="UYQ66227.1"/>
    <property type="molecule type" value="Genomic_DNA"/>
</dbReference>
<organism evidence="4 5">
    <name type="scientific">Streptomyces peucetius</name>
    <dbReference type="NCBI Taxonomy" id="1950"/>
    <lineage>
        <taxon>Bacteria</taxon>
        <taxon>Bacillati</taxon>
        <taxon>Actinomycetota</taxon>
        <taxon>Actinomycetes</taxon>
        <taxon>Kitasatosporales</taxon>
        <taxon>Streptomycetaceae</taxon>
        <taxon>Streptomyces</taxon>
    </lineage>
</organism>
<feature type="domain" description="4'-phosphopantetheinyl transferase" evidence="2">
    <location>
        <begin position="102"/>
        <end position="183"/>
    </location>
</feature>
<dbReference type="InterPro" id="IPR003542">
    <property type="entry name" value="Enbac_synth_compD-like"/>
</dbReference>
<keyword evidence="5" id="KW-1185">Reference proteome</keyword>
<dbReference type="RefSeq" id="WP_264249683.1">
    <property type="nucleotide sequence ID" value="NZ_CP107567.1"/>
</dbReference>
<dbReference type="PANTHER" id="PTHR38096">
    <property type="entry name" value="ENTEROBACTIN SYNTHASE COMPONENT D"/>
    <property type="match status" value="1"/>
</dbReference>
<feature type="domain" description="4'-phosphopantetheinyl transferase N-terminal" evidence="3">
    <location>
        <begin position="27"/>
        <end position="94"/>
    </location>
</feature>
<keyword evidence="1 4" id="KW-0808">Transferase</keyword>
<evidence type="ECO:0000313" key="5">
    <source>
        <dbReference type="Proteomes" id="UP001163878"/>
    </source>
</evidence>
<evidence type="ECO:0000259" key="3">
    <source>
        <dbReference type="Pfam" id="PF17837"/>
    </source>
</evidence>
<protein>
    <submittedName>
        <fullName evidence="4">4'-phosphopantetheinyl transferase superfamily protein</fullName>
    </submittedName>
</protein>
<dbReference type="InterPro" id="IPR037143">
    <property type="entry name" value="4-PPantetheinyl_Trfase_dom_sf"/>
</dbReference>
<accession>A0ABY6IKA7</accession>
<dbReference type="PRINTS" id="PR01399">
    <property type="entry name" value="ENTSNTHTASED"/>
</dbReference>
<evidence type="ECO:0000313" key="4">
    <source>
        <dbReference type="EMBL" id="UYQ66227.1"/>
    </source>
</evidence>
<sequence length="223" mass="24232">MIERILPAGVAVSEAFADLPGTDLFPEESRLIETSVAARQREFSTARRCAREALGILGLPPRPVLPGRHGAPQWPEGVVGSITHCAGYRAAAIARTTDMMLLGIDAEPNTPLPEGVLESIALPGEQRRVRVLNRTAPGVHWDHLLFSMKEAVYKSWYPCTGQRLEFEDADISVDPDTGRFTARLRLPDHPPQAALPSRLEGRWLAHDGLLITAISVPGARPGG</sequence>
<evidence type="ECO:0000259" key="2">
    <source>
        <dbReference type="Pfam" id="PF01648"/>
    </source>
</evidence>
<dbReference type="GO" id="GO:0016740">
    <property type="term" value="F:transferase activity"/>
    <property type="evidence" value="ECO:0007669"/>
    <property type="project" value="UniProtKB-KW"/>
</dbReference>
<dbReference type="PANTHER" id="PTHR38096:SF1">
    <property type="entry name" value="ENTEROBACTIN SYNTHASE COMPONENT D"/>
    <property type="match status" value="1"/>
</dbReference>
<dbReference type="InterPro" id="IPR041354">
    <property type="entry name" value="4PPT_N"/>
</dbReference>
<dbReference type="Pfam" id="PF17837">
    <property type="entry name" value="4PPT_N"/>
    <property type="match status" value="1"/>
</dbReference>
<dbReference type="Proteomes" id="UP001163878">
    <property type="component" value="Chromosome"/>
</dbReference>
<gene>
    <name evidence="4" type="ORF">OGH68_35435</name>
</gene>
<dbReference type="InterPro" id="IPR008278">
    <property type="entry name" value="4-PPantetheinyl_Trfase_dom"/>
</dbReference>
<reference evidence="4" key="1">
    <citation type="submission" date="2022-10" db="EMBL/GenBank/DDBJ databases">
        <title>Cytochrome P450 Catalyzes Benzene Ring Formation in the Biosynthesis of Trialkyl-Substituted Aromatic Polyketides.</title>
        <authorList>
            <person name="Zhao E."/>
            <person name="Ge H."/>
        </authorList>
    </citation>
    <scope>NUCLEOTIDE SEQUENCE</scope>
    <source>
        <strain evidence="4">NA0869</strain>
    </source>
</reference>